<dbReference type="Proteomes" id="UP000729402">
    <property type="component" value="Unassembled WGS sequence"/>
</dbReference>
<dbReference type="AlphaFoldDB" id="A0A8J5SPR5"/>
<feature type="compositionally biased region" description="Low complexity" evidence="1">
    <location>
        <begin position="28"/>
        <end position="39"/>
    </location>
</feature>
<accession>A0A8J5SPR5</accession>
<reference evidence="2" key="1">
    <citation type="journal article" date="2021" name="bioRxiv">
        <title>Whole Genome Assembly and Annotation of Northern Wild Rice, Zizania palustris L., Supports a Whole Genome Duplication in the Zizania Genus.</title>
        <authorList>
            <person name="Haas M."/>
            <person name="Kono T."/>
            <person name="Macchietto M."/>
            <person name="Millas R."/>
            <person name="McGilp L."/>
            <person name="Shao M."/>
            <person name="Duquette J."/>
            <person name="Hirsch C.N."/>
            <person name="Kimball J."/>
        </authorList>
    </citation>
    <scope>NUCLEOTIDE SEQUENCE</scope>
    <source>
        <tissue evidence="2">Fresh leaf tissue</tissue>
    </source>
</reference>
<sequence>MKHSWEQWTALESSSTTGLVSCSAISSFDVGESSSFSRSPTDDGSNIEVGDNQKGEENLKSDKNMGGEQPQGLVESDRSCQENDRAIEGKMYNQNVGHADCVTKVEDKMEFPEFREVKSEDEVDVMATVENTVGAIVVYEEIDHQNVELDLGS</sequence>
<organism evidence="2 3">
    <name type="scientific">Zizania palustris</name>
    <name type="common">Northern wild rice</name>
    <dbReference type="NCBI Taxonomy" id="103762"/>
    <lineage>
        <taxon>Eukaryota</taxon>
        <taxon>Viridiplantae</taxon>
        <taxon>Streptophyta</taxon>
        <taxon>Embryophyta</taxon>
        <taxon>Tracheophyta</taxon>
        <taxon>Spermatophyta</taxon>
        <taxon>Magnoliopsida</taxon>
        <taxon>Liliopsida</taxon>
        <taxon>Poales</taxon>
        <taxon>Poaceae</taxon>
        <taxon>BOP clade</taxon>
        <taxon>Oryzoideae</taxon>
        <taxon>Oryzeae</taxon>
        <taxon>Zizaniinae</taxon>
        <taxon>Zizania</taxon>
    </lineage>
</organism>
<feature type="compositionally biased region" description="Basic and acidic residues" evidence="1">
    <location>
        <begin position="51"/>
        <end position="65"/>
    </location>
</feature>
<comment type="caution">
    <text evidence="2">The sequence shown here is derived from an EMBL/GenBank/DDBJ whole genome shotgun (WGS) entry which is preliminary data.</text>
</comment>
<evidence type="ECO:0000313" key="3">
    <source>
        <dbReference type="Proteomes" id="UP000729402"/>
    </source>
</evidence>
<feature type="region of interest" description="Disordered" evidence="1">
    <location>
        <begin position="28"/>
        <end position="87"/>
    </location>
</feature>
<keyword evidence="3" id="KW-1185">Reference proteome</keyword>
<evidence type="ECO:0000313" key="2">
    <source>
        <dbReference type="EMBL" id="KAG8073737.1"/>
    </source>
</evidence>
<gene>
    <name evidence="2" type="ORF">GUJ93_ZPchr0006g44600</name>
</gene>
<name>A0A8J5SPR5_ZIZPA</name>
<reference evidence="2" key="2">
    <citation type="submission" date="2021-02" db="EMBL/GenBank/DDBJ databases">
        <authorList>
            <person name="Kimball J.A."/>
            <person name="Haas M.W."/>
            <person name="Macchietto M."/>
            <person name="Kono T."/>
            <person name="Duquette J."/>
            <person name="Shao M."/>
        </authorList>
    </citation>
    <scope>NUCLEOTIDE SEQUENCE</scope>
    <source>
        <tissue evidence="2">Fresh leaf tissue</tissue>
    </source>
</reference>
<evidence type="ECO:0000256" key="1">
    <source>
        <dbReference type="SAM" id="MobiDB-lite"/>
    </source>
</evidence>
<feature type="compositionally biased region" description="Basic and acidic residues" evidence="1">
    <location>
        <begin position="75"/>
        <end position="87"/>
    </location>
</feature>
<dbReference type="EMBL" id="JAAALK010000283">
    <property type="protein sequence ID" value="KAG8073737.1"/>
    <property type="molecule type" value="Genomic_DNA"/>
</dbReference>
<proteinExistence type="predicted"/>
<protein>
    <submittedName>
        <fullName evidence="2">Uncharacterized protein</fullName>
    </submittedName>
</protein>